<accession>A0ACC0YLE4</accession>
<name>A0ACC0YLE4_9ROSI</name>
<protein>
    <submittedName>
        <fullName evidence="1">Uncharacterized protein</fullName>
    </submittedName>
</protein>
<comment type="caution">
    <text evidence="1">The sequence shown here is derived from an EMBL/GenBank/DDBJ whole genome shotgun (WGS) entry which is preliminary data.</text>
</comment>
<evidence type="ECO:0000313" key="1">
    <source>
        <dbReference type="EMBL" id="KAJ0039079.1"/>
    </source>
</evidence>
<sequence length="370" mass="43178">MFNFLCRTLLRNRGRDTYLLSLNHNKIQDFVCPVFVKYIATNSKKQSFTVSYLINSCGLSPQSALRASKKVQFETSKRPDLVLTWFRNNGFSETQISDLIRVRPRLLLYNPEKNFLPKLEFFRSKGILESSLKNRIIPSFTYLSNLVQSTEKTITVVKRFPPIIYCDLQNGLPPKINYLLDNGVPEPKVLMFLCNWPKVFVSYPRLKEAVDFVKKLGITPSMSQFVIAICIMSFTRKSEWDKKFDVYKRWGLSEEEILTAYRKNPWCMMTSENKIMVVMDFFVNKMGWEASAIAKRPGLFQLSMEKRIIPRASVLQYLSTNGLLKNKRLSATPFKLCEKTFLQKFVNCYDEAPRLMKLYNEKLDLSKEIN</sequence>
<keyword evidence="2" id="KW-1185">Reference proteome</keyword>
<dbReference type="Proteomes" id="UP001163603">
    <property type="component" value="Chromosome 6"/>
</dbReference>
<proteinExistence type="predicted"/>
<evidence type="ECO:0000313" key="2">
    <source>
        <dbReference type="Proteomes" id="UP001163603"/>
    </source>
</evidence>
<dbReference type="EMBL" id="CM047741">
    <property type="protein sequence ID" value="KAJ0039079.1"/>
    <property type="molecule type" value="Genomic_DNA"/>
</dbReference>
<reference evidence="2" key="1">
    <citation type="journal article" date="2023" name="G3 (Bethesda)">
        <title>Genome assembly and association tests identify interacting loci associated with vigor, precocity, and sex in interspecific pistachio rootstocks.</title>
        <authorList>
            <person name="Palmer W."/>
            <person name="Jacygrad E."/>
            <person name="Sagayaradj S."/>
            <person name="Cavanaugh K."/>
            <person name="Han R."/>
            <person name="Bertier L."/>
            <person name="Beede B."/>
            <person name="Kafkas S."/>
            <person name="Golino D."/>
            <person name="Preece J."/>
            <person name="Michelmore R."/>
        </authorList>
    </citation>
    <scope>NUCLEOTIDE SEQUENCE [LARGE SCALE GENOMIC DNA]</scope>
</reference>
<organism evidence="1 2">
    <name type="scientific">Pistacia integerrima</name>
    <dbReference type="NCBI Taxonomy" id="434235"/>
    <lineage>
        <taxon>Eukaryota</taxon>
        <taxon>Viridiplantae</taxon>
        <taxon>Streptophyta</taxon>
        <taxon>Embryophyta</taxon>
        <taxon>Tracheophyta</taxon>
        <taxon>Spermatophyta</taxon>
        <taxon>Magnoliopsida</taxon>
        <taxon>eudicotyledons</taxon>
        <taxon>Gunneridae</taxon>
        <taxon>Pentapetalae</taxon>
        <taxon>rosids</taxon>
        <taxon>malvids</taxon>
        <taxon>Sapindales</taxon>
        <taxon>Anacardiaceae</taxon>
        <taxon>Pistacia</taxon>
    </lineage>
</organism>
<gene>
    <name evidence="1" type="ORF">Pint_23995</name>
</gene>